<dbReference type="Proteomes" id="UP000492820">
    <property type="component" value="Unassembled WGS sequence"/>
</dbReference>
<dbReference type="SMART" id="SM00233">
    <property type="entry name" value="PH"/>
    <property type="match status" value="1"/>
</dbReference>
<feature type="compositionally biased region" description="Polar residues" evidence="5">
    <location>
        <begin position="89"/>
        <end position="107"/>
    </location>
</feature>
<evidence type="ECO:0000313" key="8">
    <source>
        <dbReference type="Proteomes" id="UP000492820"/>
    </source>
</evidence>
<evidence type="ECO:0000259" key="6">
    <source>
        <dbReference type="PROSITE" id="PS50003"/>
    </source>
</evidence>
<evidence type="ECO:0000313" key="7">
    <source>
        <dbReference type="EMBL" id="CDS22457.1"/>
    </source>
</evidence>
<evidence type="ECO:0000256" key="1">
    <source>
        <dbReference type="ARBA" id="ARBA00008842"/>
    </source>
</evidence>
<dbReference type="PROSITE" id="PS50003">
    <property type="entry name" value="PH_DOMAIN"/>
    <property type="match status" value="1"/>
</dbReference>
<keyword evidence="3" id="KW-0445">Lipid transport</keyword>
<dbReference type="WBParaSite" id="EgrG_000366100">
    <property type="protein sequence ID" value="EgrG_000366100"/>
    <property type="gene ID" value="EgrG_000366100"/>
</dbReference>
<reference evidence="7" key="2">
    <citation type="submission" date="2014-06" db="EMBL/GenBank/DDBJ databases">
        <authorList>
            <person name="Aslett M."/>
        </authorList>
    </citation>
    <scope>NUCLEOTIDE SEQUENCE</scope>
</reference>
<evidence type="ECO:0000256" key="5">
    <source>
        <dbReference type="SAM" id="MobiDB-lite"/>
    </source>
</evidence>
<evidence type="ECO:0000313" key="9">
    <source>
        <dbReference type="WBParaSite" id="EgrG_000366100"/>
    </source>
</evidence>
<dbReference type="PANTHER" id="PTHR10972:SF203">
    <property type="entry name" value="OXYSTEROL-BINDING PROTEIN HOMOLOG 3"/>
    <property type="match status" value="1"/>
</dbReference>
<protein>
    <submittedName>
        <fullName evidence="7 9">Oxysterol binding protein 3</fullName>
    </submittedName>
</protein>
<dbReference type="GO" id="GO:0015485">
    <property type="term" value="F:cholesterol binding"/>
    <property type="evidence" value="ECO:0007669"/>
    <property type="project" value="TreeGrafter"/>
</dbReference>
<feature type="compositionally biased region" description="Basic and acidic residues" evidence="5">
    <location>
        <begin position="743"/>
        <end position="754"/>
    </location>
</feature>
<organism evidence="7">
    <name type="scientific">Echinococcus granulosus</name>
    <name type="common">Hydatid tapeworm</name>
    <dbReference type="NCBI Taxonomy" id="6210"/>
    <lineage>
        <taxon>Eukaryota</taxon>
        <taxon>Metazoa</taxon>
        <taxon>Spiralia</taxon>
        <taxon>Lophotrochozoa</taxon>
        <taxon>Platyhelminthes</taxon>
        <taxon>Cestoda</taxon>
        <taxon>Eucestoda</taxon>
        <taxon>Cyclophyllidea</taxon>
        <taxon>Taeniidae</taxon>
        <taxon>Echinococcus</taxon>
        <taxon>Echinococcus granulosus group</taxon>
    </lineage>
</organism>
<feature type="domain" description="PH" evidence="6">
    <location>
        <begin position="143"/>
        <end position="238"/>
    </location>
</feature>
<reference evidence="9" key="3">
    <citation type="submission" date="2020-10" db="UniProtKB">
        <authorList>
            <consortium name="WormBaseParasite"/>
        </authorList>
    </citation>
    <scope>IDENTIFICATION</scope>
</reference>
<accession>A0A068WQQ0</accession>
<dbReference type="Gene3D" id="2.30.29.30">
    <property type="entry name" value="Pleckstrin-homology domain (PH domain)/Phosphotyrosine-binding domain (PTB)"/>
    <property type="match status" value="1"/>
</dbReference>
<dbReference type="Gene3D" id="2.40.160.120">
    <property type="match status" value="1"/>
</dbReference>
<dbReference type="FunFam" id="2.40.160.120:FF:000001">
    <property type="entry name" value="Oxysterol-binding protein"/>
    <property type="match status" value="1"/>
</dbReference>
<reference evidence="7 8" key="1">
    <citation type="journal article" date="2013" name="Nature">
        <title>The genomes of four tapeworm species reveal adaptations to parasitism.</title>
        <authorList>
            <person name="Tsai I.J."/>
            <person name="Zarowiecki M."/>
            <person name="Holroyd N."/>
            <person name="Garciarrubio A."/>
            <person name="Sanchez-Flores A."/>
            <person name="Brooks K.L."/>
            <person name="Tracey A."/>
            <person name="Bobes R.J."/>
            <person name="Fragoso G."/>
            <person name="Sciutto E."/>
            <person name="Aslett M."/>
            <person name="Beasley H."/>
            <person name="Bennett H.M."/>
            <person name="Cai J."/>
            <person name="Camicia F."/>
            <person name="Clark R."/>
            <person name="Cucher M."/>
            <person name="De Silva N."/>
            <person name="Day T.A."/>
            <person name="Deplazes P."/>
            <person name="Estrada K."/>
            <person name="Fernandez C."/>
            <person name="Holland P.W."/>
            <person name="Hou J."/>
            <person name="Hu S."/>
            <person name="Huckvale T."/>
            <person name="Hung S.S."/>
            <person name="Kamenetzky L."/>
            <person name="Keane J.A."/>
            <person name="Kiss F."/>
            <person name="Koziol U."/>
            <person name="Lambert O."/>
            <person name="Liu K."/>
            <person name="Luo X."/>
            <person name="Luo Y."/>
            <person name="Macchiaroli N."/>
            <person name="Nichol S."/>
            <person name="Paps J."/>
            <person name="Parkinson J."/>
            <person name="Pouchkina-Stantcheva N."/>
            <person name="Riddiford N."/>
            <person name="Rosenzvit M."/>
            <person name="Salinas G."/>
            <person name="Wasmuth J.D."/>
            <person name="Zamanian M."/>
            <person name="Zheng Y."/>
            <person name="Cai X."/>
            <person name="Soberon X."/>
            <person name="Olson P.D."/>
            <person name="Laclette J.P."/>
            <person name="Brehm K."/>
            <person name="Berriman M."/>
            <person name="Garciarrubio A."/>
            <person name="Bobes R.J."/>
            <person name="Fragoso G."/>
            <person name="Sanchez-Flores A."/>
            <person name="Estrada K."/>
            <person name="Cevallos M.A."/>
            <person name="Morett E."/>
            <person name="Gonzalez V."/>
            <person name="Portillo T."/>
            <person name="Ochoa-Leyva A."/>
            <person name="Jose M.V."/>
            <person name="Sciutto E."/>
            <person name="Landa A."/>
            <person name="Jimenez L."/>
            <person name="Valdes V."/>
            <person name="Carrero J.C."/>
            <person name="Larralde C."/>
            <person name="Morales-Montor J."/>
            <person name="Limon-Lason J."/>
            <person name="Soberon X."/>
            <person name="Laclette J.P."/>
        </authorList>
    </citation>
    <scope>NUCLEOTIDE SEQUENCE [LARGE SCALE GENOMIC DNA]</scope>
</reference>
<comment type="similarity">
    <text evidence="1">Belongs to the OSBP family.</text>
</comment>
<feature type="compositionally biased region" description="Basic and acidic residues" evidence="5">
    <location>
        <begin position="75"/>
        <end position="88"/>
    </location>
</feature>
<dbReference type="InterPro" id="IPR001849">
    <property type="entry name" value="PH_domain"/>
</dbReference>
<dbReference type="PANTHER" id="PTHR10972">
    <property type="entry name" value="OXYSTEROL-BINDING PROTEIN-RELATED"/>
    <property type="match status" value="1"/>
</dbReference>
<dbReference type="InterPro" id="IPR037239">
    <property type="entry name" value="OSBP_sf"/>
</dbReference>
<keyword evidence="2" id="KW-0813">Transport</keyword>
<dbReference type="SUPFAM" id="SSF50729">
    <property type="entry name" value="PH domain-like"/>
    <property type="match status" value="1"/>
</dbReference>
<sequence length="979" mass="109582">MNVFKNGLQVNQNRSLDLPATSTLSAPVNSSLRQLSNSVHDLRSLDGAQRSTEMDMSSNRRALYRARKNRRLDDNVLLRPHSVADQRYLKNSSSDSMTDGPSPSKNRLSVPLNLGVNSTMSQTRSNSSHCSMECLDGSSIKPPEPLQGVLSKSRKWPMKGWHERFFVLSNGCLSYAKNQSLLARGRNKTQIDLANTFVSSESDKLQITIDATAVAYHLKFEDGAKFRQWLTAIKEHRSYDQYQSAITSSARSNANPNVSSTASNLCGEGTICNNNFTTSLSTPDVGQVLVRPSNLNRVSGPWAGQTKGNKQTNRLSNEPIAAMEKLVGKLENAYQELARAQSLVLGSNILENDCAETENSSPSRSVFFSPEPFIVLESQSSSTIQGHRRLSSGSSATSMYTAVQEPATEAVDLKSTNQNQDSISTDFVRAVVKFSDEAKRFIEEANEALATMQQMNQLCNSRLTPNKERNPILLTILRAPRGGIETDSDSESSGVENSGDSQSDDIPLLNESKMNVPDMNGVVLKNPEPVAGRRTALPARQSSPPTFSLLALLRSNIGRDLTKMRLPAILNEPLSVLQNLCEEMEYSQLLDAAVEMKDPMQRMLYVATFAISGYASTATRTATKSFAPLLGETFECIRPEKQWRFLAEQVSNSPPTATAHCESKLWVFDQEFGIKYKFWGKTLEINATGGCHLYFPRWRETYTWNKVTTSVTNLVSPTGRTLDHTGDMMVECSNRVTSSIHFSKSDTRRQDTYRSVRGTVQPPPGSSEPQRPIYGRWDKILVSRDENNDDRCIWRANPLPSNSSYYYGFTQFAIELNEPPAPDAVSSGRLPITDTRLRPDIRLLELGRVEDAEADNKRIEDEQRRRLKLCSSRDVEGNNPCKPLWFSQKTKPLQADRHGTSYEFNPAYWRYRESGGFKDLKLPILCLIITPPPLVIQALLTSLHHHCLPDFVTRRILYNTLEDLSFLKFLIANYRLCKK</sequence>
<dbReference type="GO" id="GO:0097038">
    <property type="term" value="C:perinuclear endoplasmic reticulum"/>
    <property type="evidence" value="ECO:0007669"/>
    <property type="project" value="TreeGrafter"/>
</dbReference>
<dbReference type="InterPro" id="IPR011993">
    <property type="entry name" value="PH-like_dom_sf"/>
</dbReference>
<evidence type="ECO:0000256" key="4">
    <source>
        <dbReference type="ARBA" id="ARBA00023121"/>
    </source>
</evidence>
<dbReference type="OrthoDB" id="42889at2759"/>
<feature type="compositionally biased region" description="Polar residues" evidence="5">
    <location>
        <begin position="491"/>
        <end position="501"/>
    </location>
</feature>
<evidence type="ECO:0000256" key="3">
    <source>
        <dbReference type="ARBA" id="ARBA00023055"/>
    </source>
</evidence>
<dbReference type="GO" id="GO:0005886">
    <property type="term" value="C:plasma membrane"/>
    <property type="evidence" value="ECO:0007669"/>
    <property type="project" value="TreeGrafter"/>
</dbReference>
<dbReference type="GO" id="GO:0005829">
    <property type="term" value="C:cytosol"/>
    <property type="evidence" value="ECO:0007669"/>
    <property type="project" value="TreeGrafter"/>
</dbReference>
<feature type="region of interest" description="Disordered" evidence="5">
    <location>
        <begin position="479"/>
        <end position="508"/>
    </location>
</feature>
<dbReference type="EMBL" id="LK028586">
    <property type="protein sequence ID" value="CDS22457.1"/>
    <property type="molecule type" value="Genomic_DNA"/>
</dbReference>
<name>A0A068WQQ0_ECHGR</name>
<feature type="compositionally biased region" description="Polar residues" evidence="5">
    <location>
        <begin position="115"/>
        <end position="130"/>
    </location>
</feature>
<proteinExistence type="inferred from homology"/>
<keyword evidence="4" id="KW-0446">Lipid-binding</keyword>
<dbReference type="GO" id="GO:0120009">
    <property type="term" value="P:intermembrane lipid transfer"/>
    <property type="evidence" value="ECO:0007669"/>
    <property type="project" value="UniProtKB-ARBA"/>
</dbReference>
<gene>
    <name evidence="7" type="ORF">EgrG_000366100</name>
</gene>
<dbReference type="InterPro" id="IPR000648">
    <property type="entry name" value="Oxysterol-bd"/>
</dbReference>
<feature type="region of interest" description="Disordered" evidence="5">
    <location>
        <begin position="741"/>
        <end position="772"/>
    </location>
</feature>
<dbReference type="InterPro" id="IPR041680">
    <property type="entry name" value="PH_8"/>
</dbReference>
<feature type="region of interest" description="Disordered" evidence="5">
    <location>
        <begin position="75"/>
        <end position="148"/>
    </location>
</feature>
<dbReference type="Pfam" id="PF01237">
    <property type="entry name" value="Oxysterol_BP"/>
    <property type="match status" value="1"/>
</dbReference>
<dbReference type="Pfam" id="PF15409">
    <property type="entry name" value="PH_8"/>
    <property type="match status" value="1"/>
</dbReference>
<dbReference type="SUPFAM" id="SSF144000">
    <property type="entry name" value="Oxysterol-binding protein-like"/>
    <property type="match status" value="1"/>
</dbReference>
<dbReference type="AlphaFoldDB" id="A0A068WQQ0"/>
<evidence type="ECO:0000256" key="2">
    <source>
        <dbReference type="ARBA" id="ARBA00022448"/>
    </source>
</evidence>